<comment type="caution">
    <text evidence="1">The sequence shown here is derived from an EMBL/GenBank/DDBJ whole genome shotgun (WGS) entry which is preliminary data.</text>
</comment>
<name>A0ACC2XVV8_9TREE</name>
<organism evidence="1 2">
    <name type="scientific">Naganishia onofrii</name>
    <dbReference type="NCBI Taxonomy" id="1851511"/>
    <lineage>
        <taxon>Eukaryota</taxon>
        <taxon>Fungi</taxon>
        <taxon>Dikarya</taxon>
        <taxon>Basidiomycota</taxon>
        <taxon>Agaricomycotina</taxon>
        <taxon>Tremellomycetes</taxon>
        <taxon>Filobasidiales</taxon>
        <taxon>Filobasidiaceae</taxon>
        <taxon>Naganishia</taxon>
    </lineage>
</organism>
<gene>
    <name evidence="1" type="ORF">QFC24_000329</name>
</gene>
<keyword evidence="2" id="KW-1185">Reference proteome</keyword>
<proteinExistence type="predicted"/>
<evidence type="ECO:0000313" key="2">
    <source>
        <dbReference type="Proteomes" id="UP001234202"/>
    </source>
</evidence>
<evidence type="ECO:0000313" key="1">
    <source>
        <dbReference type="EMBL" id="KAJ9128038.1"/>
    </source>
</evidence>
<dbReference type="Proteomes" id="UP001234202">
    <property type="component" value="Unassembled WGS sequence"/>
</dbReference>
<dbReference type="EMBL" id="JASBWV010000001">
    <property type="protein sequence ID" value="KAJ9128038.1"/>
    <property type="molecule type" value="Genomic_DNA"/>
</dbReference>
<sequence>MSTEVLPPTKNQEEDVPFYKTVKRSFRDVRIEGGVRTDEFCEACDAVIQFFDLFNNAAFSVVQNDLSSKIAVRSFHPWYLDNPLKEASPLSQKVRERLAANPQTSETLEQILIDEKQENAPFATGALTWLLRSLKFTSLGLRLNMANQKEELSTSMTKAYDQTLRPYHGFMIRPLFRLAMNVCPYRAKFYPSLGEPEDVVMQELDQWLAGLEVILGRMTEFYKVGSYGSI</sequence>
<protein>
    <submittedName>
        <fullName evidence="1">Uncharacterized protein</fullName>
    </submittedName>
</protein>
<accession>A0ACC2XVV8</accession>
<reference evidence="1" key="1">
    <citation type="submission" date="2023-04" db="EMBL/GenBank/DDBJ databases">
        <title>Draft Genome sequencing of Naganishia species isolated from polar environments using Oxford Nanopore Technology.</title>
        <authorList>
            <person name="Leo P."/>
            <person name="Venkateswaran K."/>
        </authorList>
    </citation>
    <scope>NUCLEOTIDE SEQUENCE</scope>
    <source>
        <strain evidence="1">DBVPG 5303</strain>
    </source>
</reference>